<evidence type="ECO:0000313" key="2">
    <source>
        <dbReference type="EnsemblPlants" id="KQL04907"/>
    </source>
</evidence>
<dbReference type="EMBL" id="AGNK02002937">
    <property type="status" value="NOT_ANNOTATED_CDS"/>
    <property type="molecule type" value="Genomic_DNA"/>
</dbReference>
<reference evidence="2" key="2">
    <citation type="submission" date="2018-08" db="UniProtKB">
        <authorList>
            <consortium name="EnsemblPlants"/>
        </authorList>
    </citation>
    <scope>IDENTIFICATION</scope>
    <source>
        <strain evidence="2">Yugu1</strain>
    </source>
</reference>
<organism evidence="2 3">
    <name type="scientific">Setaria italica</name>
    <name type="common">Foxtail millet</name>
    <name type="synonym">Panicum italicum</name>
    <dbReference type="NCBI Taxonomy" id="4555"/>
    <lineage>
        <taxon>Eukaryota</taxon>
        <taxon>Viridiplantae</taxon>
        <taxon>Streptophyta</taxon>
        <taxon>Embryophyta</taxon>
        <taxon>Tracheophyta</taxon>
        <taxon>Spermatophyta</taxon>
        <taxon>Magnoliopsida</taxon>
        <taxon>Liliopsida</taxon>
        <taxon>Poales</taxon>
        <taxon>Poaceae</taxon>
        <taxon>PACMAD clade</taxon>
        <taxon>Panicoideae</taxon>
        <taxon>Panicodae</taxon>
        <taxon>Paniceae</taxon>
        <taxon>Cenchrinae</taxon>
        <taxon>Setaria</taxon>
    </lineage>
</organism>
<dbReference type="eggNOG" id="ENOG502SF83">
    <property type="taxonomic scope" value="Eukaryota"/>
</dbReference>
<feature type="compositionally biased region" description="Low complexity" evidence="1">
    <location>
        <begin position="51"/>
        <end position="64"/>
    </location>
</feature>
<evidence type="ECO:0000313" key="3">
    <source>
        <dbReference type="Proteomes" id="UP000004995"/>
    </source>
</evidence>
<name>K3XMX7_SETIT</name>
<feature type="region of interest" description="Disordered" evidence="1">
    <location>
        <begin position="1"/>
        <end position="73"/>
    </location>
</feature>
<proteinExistence type="predicted"/>
<dbReference type="HOGENOM" id="CLU_1780669_0_0_1"/>
<evidence type="ECO:0000256" key="1">
    <source>
        <dbReference type="SAM" id="MobiDB-lite"/>
    </source>
</evidence>
<dbReference type="InParanoid" id="K3XMX7"/>
<dbReference type="Proteomes" id="UP000004995">
    <property type="component" value="Unassembled WGS sequence"/>
</dbReference>
<reference evidence="3" key="1">
    <citation type="journal article" date="2012" name="Nat. Biotechnol.">
        <title>Reference genome sequence of the model plant Setaria.</title>
        <authorList>
            <person name="Bennetzen J.L."/>
            <person name="Schmutz J."/>
            <person name="Wang H."/>
            <person name="Percifield R."/>
            <person name="Hawkins J."/>
            <person name="Pontaroli A.C."/>
            <person name="Estep M."/>
            <person name="Feng L."/>
            <person name="Vaughn J.N."/>
            <person name="Grimwood J."/>
            <person name="Jenkins J."/>
            <person name="Barry K."/>
            <person name="Lindquist E."/>
            <person name="Hellsten U."/>
            <person name="Deshpande S."/>
            <person name="Wang X."/>
            <person name="Wu X."/>
            <person name="Mitros T."/>
            <person name="Triplett J."/>
            <person name="Yang X."/>
            <person name="Ye C.Y."/>
            <person name="Mauro-Herrera M."/>
            <person name="Wang L."/>
            <person name="Li P."/>
            <person name="Sharma M."/>
            <person name="Sharma R."/>
            <person name="Ronald P.C."/>
            <person name="Panaud O."/>
            <person name="Kellogg E.A."/>
            <person name="Brutnell T.P."/>
            <person name="Doust A.N."/>
            <person name="Tuskan G.A."/>
            <person name="Rokhsar D."/>
            <person name="Devos K.M."/>
        </authorList>
    </citation>
    <scope>NUCLEOTIDE SEQUENCE [LARGE SCALE GENOMIC DNA]</scope>
    <source>
        <strain evidence="3">cv. Yugu1</strain>
    </source>
</reference>
<accession>K3XMX7</accession>
<feature type="compositionally biased region" description="Basic residues" evidence="1">
    <location>
        <begin position="1"/>
        <end position="14"/>
    </location>
</feature>
<dbReference type="EnsemblPlants" id="KQL04907">
    <property type="protein sequence ID" value="KQL04907"/>
    <property type="gene ID" value="SETIT_003250mg"/>
</dbReference>
<sequence length="146" mass="14723">MVLKAHKGGLHKTLHSSAHSSPKPVASDQINQCPPQTGPRLTAVERRRPRPAAQLAPGGTCPTPATSPPPTMAAAGEASSKLLRFLYFVGAGVICTKAINTYRDYEHKKEASAAVAAAAAAEAALASAAAPEPVPATAAAAAAAKP</sequence>
<dbReference type="Gramene" id="KQL04907">
    <property type="protein sequence ID" value="KQL04907"/>
    <property type="gene ID" value="SETIT_003250mg"/>
</dbReference>
<keyword evidence="3" id="KW-1185">Reference proteome</keyword>
<protein>
    <submittedName>
        <fullName evidence="2">Uncharacterized protein</fullName>
    </submittedName>
</protein>
<dbReference type="AlphaFoldDB" id="K3XMX7"/>